<feature type="transmembrane region" description="Helical" evidence="2">
    <location>
        <begin position="175"/>
        <end position="193"/>
    </location>
</feature>
<dbReference type="KEGG" id="sna:Snas_3022"/>
<evidence type="ECO:0000256" key="1">
    <source>
        <dbReference type="SAM" id="MobiDB-lite"/>
    </source>
</evidence>
<dbReference type="STRING" id="446470.Snas_3022"/>
<dbReference type="InterPro" id="IPR046096">
    <property type="entry name" value="DUF6114"/>
</dbReference>
<feature type="region of interest" description="Disordered" evidence="1">
    <location>
        <begin position="195"/>
        <end position="277"/>
    </location>
</feature>
<accession>D3QAB0</accession>
<dbReference type="eggNOG" id="COG3170">
    <property type="taxonomic scope" value="Bacteria"/>
</dbReference>
<keyword evidence="4" id="KW-1185">Reference proteome</keyword>
<feature type="transmembrane region" description="Helical" evidence="2">
    <location>
        <begin position="102"/>
        <end position="119"/>
    </location>
</feature>
<feature type="compositionally biased region" description="Pro residues" evidence="1">
    <location>
        <begin position="209"/>
        <end position="218"/>
    </location>
</feature>
<feature type="compositionally biased region" description="Acidic residues" evidence="1">
    <location>
        <begin position="222"/>
        <end position="242"/>
    </location>
</feature>
<proteinExistence type="predicted"/>
<name>D3QAB0_STANL</name>
<reference evidence="3 4" key="1">
    <citation type="journal article" date="2009" name="Stand. Genomic Sci.">
        <title>Complete genome sequence of Stackebrandtia nassauensis type strain (LLR-40K-21).</title>
        <authorList>
            <person name="Munk C."/>
            <person name="Lapidus A."/>
            <person name="Copeland A."/>
            <person name="Jando M."/>
            <person name="Mayilraj S."/>
            <person name="Glavina Del Rio T."/>
            <person name="Nolan M."/>
            <person name="Chen F."/>
            <person name="Lucas S."/>
            <person name="Tice H."/>
            <person name="Cheng J.F."/>
            <person name="Han C."/>
            <person name="Detter J.C."/>
            <person name="Bruce D."/>
            <person name="Goodwin L."/>
            <person name="Chain P."/>
            <person name="Pitluck S."/>
            <person name="Goker M."/>
            <person name="Ovchinikova G."/>
            <person name="Pati A."/>
            <person name="Ivanova N."/>
            <person name="Mavromatis K."/>
            <person name="Chen A."/>
            <person name="Palaniappan K."/>
            <person name="Land M."/>
            <person name="Hauser L."/>
            <person name="Chang Y.J."/>
            <person name="Jeffries C.D."/>
            <person name="Bristow J."/>
            <person name="Eisen J.A."/>
            <person name="Markowitz V."/>
            <person name="Hugenholtz P."/>
            <person name="Kyrpides N.C."/>
            <person name="Klenk H.P."/>
        </authorList>
    </citation>
    <scope>NUCLEOTIDE SEQUENCE [LARGE SCALE GENOMIC DNA]</scope>
    <source>
        <strain evidence="4">DSM 44728 / CIP 108903 / NRRL B-16338 / NBRC 102104 / LLR-40K-21</strain>
    </source>
</reference>
<sequence>MSTTAETIRRWWRAFTAWRRDRPFWGGVLTIAGALELLALTAAPLQIMLIRGLAGIGTLVIAAMLIALAIISWTHGHLRVICGVFIVILGLASFAVSNLGGFFIGLLLALVGGSLIFAWQPGKPPDADETATEEIPPVPAAETAEESDRTTADMTVRAPSPVITPAGRAPSRPRLILRVASVLAVVAAAFVAVPQASAQQTRPSADPTWPCPDWPWPWPCDDSSEPDDPGDDDPDDPGDDEPDKPGDDDPDKPEKPDEECDESKLPAKPPKLGTEAAKKTAKALAACLAQPGSGDAEGRDLPTASTYHPLLNADVMTMTGMNSGGAVDVPTADGKQRALEFTMDTLDLYNMDQASGIEGTKAQLHVINMGSSAVLSGGVRLYVQRMEGLIFGVVPIVITADLPLPPIPVPYLVVTEAKVQTAYVRADRVDLPDLEEPTR</sequence>
<protein>
    <submittedName>
        <fullName evidence="3">Uncharacterized protein</fullName>
    </submittedName>
</protein>
<evidence type="ECO:0000313" key="3">
    <source>
        <dbReference type="EMBL" id="ADD42693.1"/>
    </source>
</evidence>
<dbReference type="HOGENOM" id="CLU_039719_0_0_11"/>
<feature type="transmembrane region" description="Helical" evidence="2">
    <location>
        <begin position="49"/>
        <end position="71"/>
    </location>
</feature>
<gene>
    <name evidence="3" type="ordered locus">Snas_3022</name>
</gene>
<dbReference type="Proteomes" id="UP000000844">
    <property type="component" value="Chromosome"/>
</dbReference>
<keyword evidence="2" id="KW-0472">Membrane</keyword>
<keyword evidence="2" id="KW-0812">Transmembrane</keyword>
<dbReference type="Pfam" id="PF19609">
    <property type="entry name" value="DUF6114"/>
    <property type="match status" value="1"/>
</dbReference>
<dbReference type="AlphaFoldDB" id="D3QAB0"/>
<feature type="transmembrane region" description="Helical" evidence="2">
    <location>
        <begin position="23"/>
        <end position="43"/>
    </location>
</feature>
<organism evidence="3 4">
    <name type="scientific">Stackebrandtia nassauensis (strain DSM 44728 / CIP 108903 / NRRL B-16338 / NBRC 102104 / LLR-40K-21)</name>
    <dbReference type="NCBI Taxonomy" id="446470"/>
    <lineage>
        <taxon>Bacteria</taxon>
        <taxon>Bacillati</taxon>
        <taxon>Actinomycetota</taxon>
        <taxon>Actinomycetes</taxon>
        <taxon>Glycomycetales</taxon>
        <taxon>Glycomycetaceae</taxon>
        <taxon>Stackebrandtia</taxon>
    </lineage>
</organism>
<feature type="compositionally biased region" description="Basic and acidic residues" evidence="1">
    <location>
        <begin position="243"/>
        <end position="255"/>
    </location>
</feature>
<evidence type="ECO:0000256" key="2">
    <source>
        <dbReference type="SAM" id="Phobius"/>
    </source>
</evidence>
<feature type="region of interest" description="Disordered" evidence="1">
    <location>
        <begin position="125"/>
        <end position="154"/>
    </location>
</feature>
<dbReference type="EMBL" id="CP001778">
    <property type="protein sequence ID" value="ADD42693.1"/>
    <property type="molecule type" value="Genomic_DNA"/>
</dbReference>
<evidence type="ECO:0000313" key="4">
    <source>
        <dbReference type="Proteomes" id="UP000000844"/>
    </source>
</evidence>
<feature type="transmembrane region" description="Helical" evidence="2">
    <location>
        <begin position="78"/>
        <end position="96"/>
    </location>
</feature>
<dbReference type="OrthoDB" id="3535986at2"/>
<dbReference type="RefSeq" id="WP_013018264.1">
    <property type="nucleotide sequence ID" value="NC_013947.1"/>
</dbReference>
<keyword evidence="2" id="KW-1133">Transmembrane helix</keyword>